<name>A0A266Q3S4_9GAMM</name>
<sequence length="197" mass="21710">MLGVFGGLAYAPLSFSQSQSGEKVTTPAAVIDVVYAQKFFLREGYTHFWREEKPFVKNGTLVIFKVNPLLVVPRNIAEPVLYVGNQTAERLNSGSESGYVVAIVPGDVDLAKSRAWFGSAELPERVNEKVIAQETELANKQKIASLNADVVRSVTQQPIEMPDLATLLRDHVAELVLKYSPAEKALVEAWRLPVATR</sequence>
<protein>
    <submittedName>
        <fullName evidence="1">Uncharacterized protein</fullName>
    </submittedName>
</protein>
<evidence type="ECO:0000313" key="1">
    <source>
        <dbReference type="EMBL" id="OZY84534.1"/>
    </source>
</evidence>
<dbReference type="Proteomes" id="UP000216101">
    <property type="component" value="Unassembled WGS sequence"/>
</dbReference>
<keyword evidence="2" id="KW-1185">Reference proteome</keyword>
<organism evidence="1 2">
    <name type="scientific">Cellvibrio mixtus</name>
    <dbReference type="NCBI Taxonomy" id="39650"/>
    <lineage>
        <taxon>Bacteria</taxon>
        <taxon>Pseudomonadati</taxon>
        <taxon>Pseudomonadota</taxon>
        <taxon>Gammaproteobacteria</taxon>
        <taxon>Cellvibrionales</taxon>
        <taxon>Cellvibrionaceae</taxon>
        <taxon>Cellvibrio</taxon>
    </lineage>
</organism>
<gene>
    <name evidence="1" type="ORF">CBP51_15175</name>
</gene>
<dbReference type="EMBL" id="NHNI01000002">
    <property type="protein sequence ID" value="OZY84534.1"/>
    <property type="molecule type" value="Genomic_DNA"/>
</dbReference>
<evidence type="ECO:0000313" key="2">
    <source>
        <dbReference type="Proteomes" id="UP000216101"/>
    </source>
</evidence>
<accession>A0A266Q3S4</accession>
<proteinExistence type="predicted"/>
<reference evidence="2" key="1">
    <citation type="submission" date="2017-05" db="EMBL/GenBank/DDBJ databases">
        <authorList>
            <person name="Barney B.M."/>
        </authorList>
    </citation>
    <scope>NUCLEOTIDE SEQUENCE [LARGE SCALE GENOMIC DNA]</scope>
    <source>
        <strain evidence="2">PSBB022</strain>
    </source>
</reference>
<comment type="caution">
    <text evidence="1">The sequence shown here is derived from an EMBL/GenBank/DDBJ whole genome shotgun (WGS) entry which is preliminary data.</text>
</comment>
<dbReference type="AlphaFoldDB" id="A0A266Q3S4"/>